<dbReference type="OrthoDB" id="1115630at2"/>
<dbReference type="SUPFAM" id="SSF49464">
    <property type="entry name" value="Carboxypeptidase regulatory domain-like"/>
    <property type="match status" value="1"/>
</dbReference>
<evidence type="ECO:0000256" key="1">
    <source>
        <dbReference type="SAM" id="SignalP"/>
    </source>
</evidence>
<dbReference type="GO" id="GO:0004180">
    <property type="term" value="F:carboxypeptidase activity"/>
    <property type="evidence" value="ECO:0007669"/>
    <property type="project" value="UniProtKB-KW"/>
</dbReference>
<name>A0A2Z4IIY8_9BACT</name>
<accession>A0A2Z4IIY8</accession>
<keyword evidence="3" id="KW-1185">Reference proteome</keyword>
<feature type="chain" id="PRO_5016336751" evidence="1">
    <location>
        <begin position="27"/>
        <end position="215"/>
    </location>
</feature>
<evidence type="ECO:0000313" key="3">
    <source>
        <dbReference type="Proteomes" id="UP000248688"/>
    </source>
</evidence>
<keyword evidence="2" id="KW-0645">Protease</keyword>
<dbReference type="InterPro" id="IPR008969">
    <property type="entry name" value="CarboxyPept-like_regulatory"/>
</dbReference>
<keyword evidence="2" id="KW-0121">Carboxypeptidase</keyword>
<dbReference type="AlphaFoldDB" id="A0A2Z4IIY8"/>
<dbReference type="Proteomes" id="UP000248688">
    <property type="component" value="Chromosome"/>
</dbReference>
<dbReference type="EMBL" id="CP030041">
    <property type="protein sequence ID" value="AWW30865.1"/>
    <property type="molecule type" value="Genomic_DNA"/>
</dbReference>
<dbReference type="Pfam" id="PF13715">
    <property type="entry name" value="CarbopepD_reg_2"/>
    <property type="match status" value="1"/>
</dbReference>
<reference evidence="2 3" key="1">
    <citation type="submission" date="2018-06" db="EMBL/GenBank/DDBJ databases">
        <title>Echinicola strongylocentroti sp. nov., isolated from a sea urchin Strongylocentrotus intermedius.</title>
        <authorList>
            <person name="Bae S.S."/>
        </authorList>
    </citation>
    <scope>NUCLEOTIDE SEQUENCE [LARGE SCALE GENOMIC DNA]</scope>
    <source>
        <strain evidence="2 3">MEBiC08714</strain>
    </source>
</reference>
<keyword evidence="2" id="KW-0378">Hydrolase</keyword>
<dbReference type="RefSeq" id="WP_112784242.1">
    <property type="nucleotide sequence ID" value="NZ_CP030041.1"/>
</dbReference>
<protein>
    <submittedName>
        <fullName evidence="2">Carboxypeptidase-like regulatory domain-containing protein</fullName>
    </submittedName>
</protein>
<organism evidence="2 3">
    <name type="scientific">Echinicola strongylocentroti</name>
    <dbReference type="NCBI Taxonomy" id="1795355"/>
    <lineage>
        <taxon>Bacteria</taxon>
        <taxon>Pseudomonadati</taxon>
        <taxon>Bacteroidota</taxon>
        <taxon>Cytophagia</taxon>
        <taxon>Cytophagales</taxon>
        <taxon>Cyclobacteriaceae</taxon>
        <taxon>Echinicola</taxon>
    </lineage>
</organism>
<sequence length="215" mass="24176">MKISFTYLGFFLSFVLVFFLSTNTQAQDTQERKVVQLSGIILNADSTSAVSGVNVYVPRKGRGTSSNQFGYFSMPVAEGDSVVFSFVGLKNQVFNVPIKVNEDKVSLILTMAQDEIALGEVEVMPYPTEEEFKQAVLAMNVEEMPLDRGNLSPQMLLRWAEQMPASANENFRTFQSGQMQQLQDRYGPRSFPLLNPFAWAEFIKSIKRGDLKSKD</sequence>
<proteinExistence type="predicted"/>
<evidence type="ECO:0000313" key="2">
    <source>
        <dbReference type="EMBL" id="AWW30865.1"/>
    </source>
</evidence>
<feature type="signal peptide" evidence="1">
    <location>
        <begin position="1"/>
        <end position="26"/>
    </location>
</feature>
<keyword evidence="1" id="KW-0732">Signal</keyword>
<gene>
    <name evidence="2" type="ORF">DN752_12405</name>
</gene>
<dbReference type="KEGG" id="est:DN752_12405"/>